<keyword evidence="2 5" id="KW-0238">DNA-binding</keyword>
<dbReference type="EMBL" id="QKLU01000003">
    <property type="protein sequence ID" value="PYF74716.1"/>
    <property type="molecule type" value="Genomic_DNA"/>
</dbReference>
<dbReference type="Proteomes" id="UP000248198">
    <property type="component" value="Unassembled WGS sequence"/>
</dbReference>
<keyword evidence="6" id="KW-1185">Reference proteome</keyword>
<evidence type="ECO:0000313" key="5">
    <source>
        <dbReference type="EMBL" id="PYF74716.1"/>
    </source>
</evidence>
<feature type="domain" description="HTH araC/xylS-type" evidence="4">
    <location>
        <begin position="189"/>
        <end position="287"/>
    </location>
</feature>
<dbReference type="RefSeq" id="WP_110829443.1">
    <property type="nucleotide sequence ID" value="NZ_QKLU01000003.1"/>
</dbReference>
<name>A0A318UEA2_9SPHI</name>
<evidence type="ECO:0000313" key="6">
    <source>
        <dbReference type="Proteomes" id="UP000248198"/>
    </source>
</evidence>
<protein>
    <submittedName>
        <fullName evidence="5">AraC-like DNA-binding protein</fullName>
    </submittedName>
</protein>
<dbReference type="InterPro" id="IPR009057">
    <property type="entry name" value="Homeodomain-like_sf"/>
</dbReference>
<reference evidence="5 6" key="1">
    <citation type="submission" date="2018-06" db="EMBL/GenBank/DDBJ databases">
        <title>Genomic Encyclopedia of Archaeal and Bacterial Type Strains, Phase II (KMG-II): from individual species to whole genera.</title>
        <authorList>
            <person name="Goeker M."/>
        </authorList>
    </citation>
    <scope>NUCLEOTIDE SEQUENCE [LARGE SCALE GENOMIC DNA]</scope>
    <source>
        <strain evidence="5 6">DSM 27372</strain>
    </source>
</reference>
<dbReference type="GO" id="GO:0043565">
    <property type="term" value="F:sequence-specific DNA binding"/>
    <property type="evidence" value="ECO:0007669"/>
    <property type="project" value="InterPro"/>
</dbReference>
<dbReference type="PANTHER" id="PTHR43280">
    <property type="entry name" value="ARAC-FAMILY TRANSCRIPTIONAL REGULATOR"/>
    <property type="match status" value="1"/>
</dbReference>
<organism evidence="5 6">
    <name type="scientific">Pedobacter nutrimenti</name>
    <dbReference type="NCBI Taxonomy" id="1241337"/>
    <lineage>
        <taxon>Bacteria</taxon>
        <taxon>Pseudomonadati</taxon>
        <taxon>Bacteroidota</taxon>
        <taxon>Sphingobacteriia</taxon>
        <taxon>Sphingobacteriales</taxon>
        <taxon>Sphingobacteriaceae</taxon>
        <taxon>Pedobacter</taxon>
    </lineage>
</organism>
<comment type="caution">
    <text evidence="5">The sequence shown here is derived from an EMBL/GenBank/DDBJ whole genome shotgun (WGS) entry which is preliminary data.</text>
</comment>
<dbReference type="AlphaFoldDB" id="A0A318UEA2"/>
<evidence type="ECO:0000256" key="3">
    <source>
        <dbReference type="ARBA" id="ARBA00023163"/>
    </source>
</evidence>
<dbReference type="Pfam" id="PF12833">
    <property type="entry name" value="HTH_18"/>
    <property type="match status" value="1"/>
</dbReference>
<dbReference type="PANTHER" id="PTHR43280:SF2">
    <property type="entry name" value="HTH-TYPE TRANSCRIPTIONAL REGULATOR EXSA"/>
    <property type="match status" value="1"/>
</dbReference>
<dbReference type="Pfam" id="PF22200">
    <property type="entry name" value="ExsA_N"/>
    <property type="match status" value="1"/>
</dbReference>
<dbReference type="InterPro" id="IPR054015">
    <property type="entry name" value="ExsA-like_N"/>
</dbReference>
<dbReference type="SUPFAM" id="SSF46689">
    <property type="entry name" value="Homeodomain-like"/>
    <property type="match status" value="2"/>
</dbReference>
<accession>A0A318UEA2</accession>
<evidence type="ECO:0000259" key="4">
    <source>
        <dbReference type="PROSITE" id="PS01124"/>
    </source>
</evidence>
<sequence>MKVSKLSDNLNSSGAHVSAGPVSILLYESDKGSINSTIQLRQNLFSFLLEGQKSIQYAGSRAQINPDQFYLLSSGNCLMSEKIVAKNGRYRSLLLFFDQSLLADFFVRHQKPAIISIKKDKDEPFLVFDKDAFLLNFIASLGFMMTSGLPLSAELQKVKLEELLLYLNDCYPEKILRLRTSTYQADGDLWIRETVTNNMTNTITVGELAFLCHMSLSTFKRRFAKIYNSSPSKWLLEKRMQKAASLLKKGELKASEIYLELGYENLSSFIQSFKQVHGLTPKQYQMSI</sequence>
<dbReference type="OrthoDB" id="4480133at2"/>
<dbReference type="Gene3D" id="1.10.10.60">
    <property type="entry name" value="Homeodomain-like"/>
    <property type="match status" value="2"/>
</dbReference>
<keyword evidence="3" id="KW-0804">Transcription</keyword>
<evidence type="ECO:0000256" key="2">
    <source>
        <dbReference type="ARBA" id="ARBA00023125"/>
    </source>
</evidence>
<gene>
    <name evidence="5" type="ORF">B0O44_103162</name>
</gene>
<dbReference type="PROSITE" id="PS01124">
    <property type="entry name" value="HTH_ARAC_FAMILY_2"/>
    <property type="match status" value="1"/>
</dbReference>
<dbReference type="GO" id="GO:0003700">
    <property type="term" value="F:DNA-binding transcription factor activity"/>
    <property type="evidence" value="ECO:0007669"/>
    <property type="project" value="InterPro"/>
</dbReference>
<evidence type="ECO:0000256" key="1">
    <source>
        <dbReference type="ARBA" id="ARBA00023015"/>
    </source>
</evidence>
<keyword evidence="1" id="KW-0805">Transcription regulation</keyword>
<proteinExistence type="predicted"/>
<dbReference type="SMART" id="SM00342">
    <property type="entry name" value="HTH_ARAC"/>
    <property type="match status" value="1"/>
</dbReference>
<dbReference type="InterPro" id="IPR018060">
    <property type="entry name" value="HTH_AraC"/>
</dbReference>